<feature type="modified residue" description="4-aspartylphosphate" evidence="2">
    <location>
        <position position="53"/>
    </location>
</feature>
<dbReference type="Proteomes" id="UP000260823">
    <property type="component" value="Unassembled WGS sequence"/>
</dbReference>
<gene>
    <name evidence="4" type="ORF">DYU05_08290</name>
</gene>
<dbReference type="SUPFAM" id="SSF52172">
    <property type="entry name" value="CheY-like"/>
    <property type="match status" value="1"/>
</dbReference>
<evidence type="ECO:0000259" key="3">
    <source>
        <dbReference type="PROSITE" id="PS50110"/>
    </source>
</evidence>
<dbReference type="RefSeq" id="WP_117382478.1">
    <property type="nucleotide sequence ID" value="NZ_QWDE01000001.1"/>
</dbReference>
<sequence>MGNKVLVIEDEPVIGEMMCMLLEDEGYKVISLNSTDWARNSLPLHDVSLVTLDLNLGKERGDAMCRYIKSQPELSHIAVMLVSGSSDLEQIKVECGADDALAKPFSLEDFTNKVRAFTKRQSA</sequence>
<dbReference type="InterPro" id="IPR001789">
    <property type="entry name" value="Sig_transdc_resp-reg_receiver"/>
</dbReference>
<dbReference type="PANTHER" id="PTHR44591">
    <property type="entry name" value="STRESS RESPONSE REGULATOR PROTEIN 1"/>
    <property type="match status" value="1"/>
</dbReference>
<dbReference type="Pfam" id="PF00072">
    <property type="entry name" value="Response_reg"/>
    <property type="match status" value="1"/>
</dbReference>
<dbReference type="AlphaFoldDB" id="A0A3E2NXD8"/>
<dbReference type="PROSITE" id="PS50110">
    <property type="entry name" value="RESPONSE_REGULATORY"/>
    <property type="match status" value="1"/>
</dbReference>
<keyword evidence="1 2" id="KW-0597">Phosphoprotein</keyword>
<dbReference type="Gene3D" id="3.40.50.2300">
    <property type="match status" value="1"/>
</dbReference>
<dbReference type="EMBL" id="QWDE01000001">
    <property type="protein sequence ID" value="RFZ85581.1"/>
    <property type="molecule type" value="Genomic_DNA"/>
</dbReference>
<evidence type="ECO:0000313" key="5">
    <source>
        <dbReference type="Proteomes" id="UP000260823"/>
    </source>
</evidence>
<evidence type="ECO:0000256" key="2">
    <source>
        <dbReference type="PROSITE-ProRule" id="PRU00169"/>
    </source>
</evidence>
<evidence type="ECO:0000313" key="4">
    <source>
        <dbReference type="EMBL" id="RFZ85581.1"/>
    </source>
</evidence>
<keyword evidence="5" id="KW-1185">Reference proteome</keyword>
<feature type="domain" description="Response regulatory" evidence="3">
    <location>
        <begin position="4"/>
        <end position="118"/>
    </location>
</feature>
<dbReference type="GO" id="GO:0000160">
    <property type="term" value="P:phosphorelay signal transduction system"/>
    <property type="evidence" value="ECO:0007669"/>
    <property type="project" value="InterPro"/>
</dbReference>
<dbReference type="InterPro" id="IPR011006">
    <property type="entry name" value="CheY-like_superfamily"/>
</dbReference>
<protein>
    <submittedName>
        <fullName evidence="4">Response regulator</fullName>
    </submittedName>
</protein>
<reference evidence="4 5" key="1">
    <citation type="submission" date="2018-08" db="EMBL/GenBank/DDBJ databases">
        <title>Mucilaginibacter terrae sp. nov., isolated from manganese diggings.</title>
        <authorList>
            <person name="Huang Y."/>
            <person name="Zhou Z."/>
        </authorList>
    </citation>
    <scope>NUCLEOTIDE SEQUENCE [LARGE SCALE GENOMIC DNA]</scope>
    <source>
        <strain evidence="4 5">ZH6</strain>
    </source>
</reference>
<comment type="caution">
    <text evidence="4">The sequence shown here is derived from an EMBL/GenBank/DDBJ whole genome shotgun (WGS) entry which is preliminary data.</text>
</comment>
<evidence type="ECO:0000256" key="1">
    <source>
        <dbReference type="ARBA" id="ARBA00022553"/>
    </source>
</evidence>
<dbReference type="SMART" id="SM00448">
    <property type="entry name" value="REC"/>
    <property type="match status" value="1"/>
</dbReference>
<name>A0A3E2NXD8_9SPHI</name>
<dbReference type="InterPro" id="IPR050595">
    <property type="entry name" value="Bact_response_regulator"/>
</dbReference>
<dbReference type="PANTHER" id="PTHR44591:SF3">
    <property type="entry name" value="RESPONSE REGULATORY DOMAIN-CONTAINING PROTEIN"/>
    <property type="match status" value="1"/>
</dbReference>
<organism evidence="4 5">
    <name type="scientific">Mucilaginibacter terrenus</name>
    <dbReference type="NCBI Taxonomy" id="2482727"/>
    <lineage>
        <taxon>Bacteria</taxon>
        <taxon>Pseudomonadati</taxon>
        <taxon>Bacteroidota</taxon>
        <taxon>Sphingobacteriia</taxon>
        <taxon>Sphingobacteriales</taxon>
        <taxon>Sphingobacteriaceae</taxon>
        <taxon>Mucilaginibacter</taxon>
    </lineage>
</organism>
<accession>A0A3E2NXD8</accession>
<proteinExistence type="predicted"/>
<dbReference type="OrthoDB" id="5432534at2"/>